<keyword evidence="4" id="KW-0282">Flagellum</keyword>
<accession>A0ABS8CNB7</accession>
<sequence length="367" mass="40758">MSEEDKDSKTEEASERKLSKARAEGDSWTSREAGHTLGFLALFVIVALVLPAMLPGAMVSNALLFDLAPMMQIERVQDLRAVMAGFATGVAKILLPVFGVLLAGALISILMSGPFTVSAKRLQPKASKLNPMQGIRRIYSVSNLIEFLKSLVKLVLIAVLLMIALKQAISAILPGAVLLPEQLPGLIGATAFTGLGWVVAMMLPILAFDIFRKRREWLKKQRMSKKEQRDESKDSDGDPHIRARRQQIRQSRLRQRIRDTVPKATLVVMNPTHYAVALRYERGVDPAPVCVALGMDLMALKIRDLALEHEVTVLESPPLARALHAVCEIDRPIPEDHWAAVAELVGYVLDLRRRQRRRLPEGTQHIT</sequence>
<feature type="transmembrane region" description="Helical" evidence="3">
    <location>
        <begin position="138"/>
        <end position="165"/>
    </location>
</feature>
<dbReference type="InterPro" id="IPR029025">
    <property type="entry name" value="T3SS_substrate_exporter_C"/>
</dbReference>
<keyword evidence="5" id="KW-1185">Reference proteome</keyword>
<dbReference type="SUPFAM" id="SSF160544">
    <property type="entry name" value="EscU C-terminal domain-like"/>
    <property type="match status" value="1"/>
</dbReference>
<evidence type="ECO:0000256" key="2">
    <source>
        <dbReference type="SAM" id="MobiDB-lite"/>
    </source>
</evidence>
<feature type="transmembrane region" description="Helical" evidence="3">
    <location>
        <begin position="37"/>
        <end position="58"/>
    </location>
</feature>
<reference evidence="4 5" key="1">
    <citation type="submission" date="2020-07" db="EMBL/GenBank/DDBJ databases">
        <title>Pseudogemmobacter sp. nov., isolated from poultry manure in Taiwan.</title>
        <authorList>
            <person name="Lin S.-Y."/>
            <person name="Tang Y.-S."/>
            <person name="Young C.-C."/>
        </authorList>
    </citation>
    <scope>NUCLEOTIDE SEQUENCE [LARGE SCALE GENOMIC DNA]</scope>
    <source>
        <strain evidence="4 5">CC-YST710</strain>
    </source>
</reference>
<feature type="transmembrane region" description="Helical" evidence="3">
    <location>
        <begin position="93"/>
        <end position="117"/>
    </location>
</feature>
<feature type="compositionally biased region" description="Basic and acidic residues" evidence="2">
    <location>
        <begin position="224"/>
        <end position="241"/>
    </location>
</feature>
<keyword evidence="3" id="KW-0812">Transmembrane</keyword>
<dbReference type="Gene3D" id="3.40.1690.10">
    <property type="entry name" value="secretion proteins EscU"/>
    <property type="match status" value="1"/>
</dbReference>
<keyword evidence="3" id="KW-0472">Membrane</keyword>
<feature type="transmembrane region" description="Helical" evidence="3">
    <location>
        <begin position="185"/>
        <end position="211"/>
    </location>
</feature>
<name>A0ABS8CNB7_9RHOB</name>
<evidence type="ECO:0000313" key="4">
    <source>
        <dbReference type="EMBL" id="MCB5410883.1"/>
    </source>
</evidence>
<protein>
    <submittedName>
        <fullName evidence="4">Flagellar biosynthesis protein FlhB</fullName>
    </submittedName>
</protein>
<keyword evidence="3" id="KW-1133">Transmembrane helix</keyword>
<comment type="similarity">
    <text evidence="1">Belongs to the type III secretion exporter family.</text>
</comment>
<dbReference type="PANTHER" id="PTHR30531">
    <property type="entry name" value="FLAGELLAR BIOSYNTHETIC PROTEIN FLHB"/>
    <property type="match status" value="1"/>
</dbReference>
<evidence type="ECO:0000256" key="3">
    <source>
        <dbReference type="SAM" id="Phobius"/>
    </source>
</evidence>
<dbReference type="Proteomes" id="UP001198571">
    <property type="component" value="Unassembled WGS sequence"/>
</dbReference>
<comment type="caution">
    <text evidence="4">The sequence shown here is derived from an EMBL/GenBank/DDBJ whole genome shotgun (WGS) entry which is preliminary data.</text>
</comment>
<feature type="region of interest" description="Disordered" evidence="2">
    <location>
        <begin position="221"/>
        <end position="243"/>
    </location>
</feature>
<dbReference type="PRINTS" id="PR00950">
    <property type="entry name" value="TYPE3IMSPROT"/>
</dbReference>
<keyword evidence="4" id="KW-0966">Cell projection</keyword>
<organism evidence="4 5">
    <name type="scientific">Pseudogemmobacter faecipullorum</name>
    <dbReference type="NCBI Taxonomy" id="2755041"/>
    <lineage>
        <taxon>Bacteria</taxon>
        <taxon>Pseudomonadati</taxon>
        <taxon>Pseudomonadota</taxon>
        <taxon>Alphaproteobacteria</taxon>
        <taxon>Rhodobacterales</taxon>
        <taxon>Paracoccaceae</taxon>
        <taxon>Pseudogemmobacter</taxon>
    </lineage>
</organism>
<evidence type="ECO:0000256" key="1">
    <source>
        <dbReference type="ARBA" id="ARBA00010690"/>
    </source>
</evidence>
<dbReference type="Pfam" id="PF01312">
    <property type="entry name" value="Bac_export_2"/>
    <property type="match status" value="1"/>
</dbReference>
<evidence type="ECO:0000313" key="5">
    <source>
        <dbReference type="Proteomes" id="UP001198571"/>
    </source>
</evidence>
<feature type="region of interest" description="Disordered" evidence="2">
    <location>
        <begin position="1"/>
        <end position="25"/>
    </location>
</feature>
<gene>
    <name evidence="4" type="ORF">H0485_12845</name>
</gene>
<dbReference type="RefSeq" id="WP_226936172.1">
    <property type="nucleotide sequence ID" value="NZ_JACDXX010000011.1"/>
</dbReference>
<dbReference type="InterPro" id="IPR006135">
    <property type="entry name" value="T3SS_substrate_exporter"/>
</dbReference>
<dbReference type="PANTHER" id="PTHR30531:SF12">
    <property type="entry name" value="FLAGELLAR BIOSYNTHETIC PROTEIN FLHB"/>
    <property type="match status" value="1"/>
</dbReference>
<proteinExistence type="inferred from homology"/>
<keyword evidence="4" id="KW-0969">Cilium</keyword>
<dbReference type="EMBL" id="JACDXX010000011">
    <property type="protein sequence ID" value="MCB5410883.1"/>
    <property type="molecule type" value="Genomic_DNA"/>
</dbReference>